<dbReference type="InterPro" id="IPR036291">
    <property type="entry name" value="NAD(P)-bd_dom_sf"/>
</dbReference>
<sequence>MSASPRPAPGAAPRPVTDAAPRPGEAVPVGAAVSGPPSVHPRRPLTVGVVGGGRVGAVLGAALHAAGHRVVAASGGSGATRARIALLLPDAAHLDVPATARAATDLLLLAVPDDALAGVVSGLAGAGVLRPGQVVAHTSGAHGTAVLAPAVAAGAGVLALHPAMTFTGTPDDLARLAGISYGVTAPAGLRPLAARLVADLGGVPEWVAEADRPLYHAALAHGANHLVTLVNEAVDRLRDAGVTQPEKVLGPLLRAALDNALRLGDAALTGPVSRGDAGTVGKHLDRLAATAPESLAPYLALARRTAVRAIAAGRLRPVDAESLLGVLADRDREVVG</sequence>
<evidence type="ECO:0000313" key="5">
    <source>
        <dbReference type="Proteomes" id="UP000823521"/>
    </source>
</evidence>
<dbReference type="PANTHER" id="PTHR40459:SF1">
    <property type="entry name" value="CONSERVED HYPOTHETICAL ALANINE AND LEUCINE RICH PROTEIN"/>
    <property type="match status" value="1"/>
</dbReference>
<dbReference type="Pfam" id="PF10728">
    <property type="entry name" value="DUF2520"/>
    <property type="match status" value="1"/>
</dbReference>
<evidence type="ECO:0000259" key="2">
    <source>
        <dbReference type="Pfam" id="PF10727"/>
    </source>
</evidence>
<dbReference type="Gene3D" id="3.40.50.720">
    <property type="entry name" value="NAD(P)-binding Rossmann-like Domain"/>
    <property type="match status" value="1"/>
</dbReference>
<dbReference type="Gene3D" id="1.10.1040.20">
    <property type="entry name" value="ProC-like, C-terminal domain"/>
    <property type="match status" value="1"/>
</dbReference>
<keyword evidence="5" id="KW-1185">Reference proteome</keyword>
<protein>
    <submittedName>
        <fullName evidence="4">DUF2520 domain-containing protein</fullName>
    </submittedName>
</protein>
<evidence type="ECO:0000259" key="3">
    <source>
        <dbReference type="Pfam" id="PF10728"/>
    </source>
</evidence>
<proteinExistence type="predicted"/>
<organism evidence="4 5">
    <name type="scientific">Micromonospora echinofusca</name>
    <dbReference type="NCBI Taxonomy" id="47858"/>
    <lineage>
        <taxon>Bacteria</taxon>
        <taxon>Bacillati</taxon>
        <taxon>Actinomycetota</taxon>
        <taxon>Actinomycetes</taxon>
        <taxon>Micromonosporales</taxon>
        <taxon>Micromonosporaceae</taxon>
        <taxon>Micromonospora</taxon>
    </lineage>
</organism>
<gene>
    <name evidence="4" type="ORF">GSF22_28815</name>
</gene>
<feature type="compositionally biased region" description="Pro residues" evidence="1">
    <location>
        <begin position="1"/>
        <end position="12"/>
    </location>
</feature>
<dbReference type="EMBL" id="WVUH01000380">
    <property type="protein sequence ID" value="MBO4209964.1"/>
    <property type="molecule type" value="Genomic_DNA"/>
</dbReference>
<dbReference type="PANTHER" id="PTHR40459">
    <property type="entry name" value="CONSERVED HYPOTHETICAL ALANINE AND LEUCINE RICH PROTEIN"/>
    <property type="match status" value="1"/>
</dbReference>
<evidence type="ECO:0000313" key="4">
    <source>
        <dbReference type="EMBL" id="MBO4209964.1"/>
    </source>
</evidence>
<dbReference type="InterPro" id="IPR037108">
    <property type="entry name" value="TM1727-like_C_sf"/>
</dbReference>
<dbReference type="InterPro" id="IPR019665">
    <property type="entry name" value="OxRdtase/DH_put_Rossmann_dom"/>
</dbReference>
<dbReference type="InterPro" id="IPR008927">
    <property type="entry name" value="6-PGluconate_DH-like_C_sf"/>
</dbReference>
<feature type="domain" description="Putative oxidoreductase/dehydrogenase Rossmann-like" evidence="2">
    <location>
        <begin position="43"/>
        <end position="162"/>
    </location>
</feature>
<dbReference type="SUPFAM" id="SSF51735">
    <property type="entry name" value="NAD(P)-binding Rossmann-fold domains"/>
    <property type="match status" value="1"/>
</dbReference>
<dbReference type="SUPFAM" id="SSF48179">
    <property type="entry name" value="6-phosphogluconate dehydrogenase C-terminal domain-like"/>
    <property type="match status" value="1"/>
</dbReference>
<feature type="domain" description="DUF2520" evidence="3">
    <location>
        <begin position="181"/>
        <end position="305"/>
    </location>
</feature>
<name>A0ABS3VZL1_MICEH</name>
<comment type="caution">
    <text evidence="4">The sequence shown here is derived from an EMBL/GenBank/DDBJ whole genome shotgun (WGS) entry which is preliminary data.</text>
</comment>
<dbReference type="Pfam" id="PF10727">
    <property type="entry name" value="Rossmann-like"/>
    <property type="match status" value="1"/>
</dbReference>
<dbReference type="InterPro" id="IPR018931">
    <property type="entry name" value="DUF2520"/>
</dbReference>
<dbReference type="Proteomes" id="UP000823521">
    <property type="component" value="Unassembled WGS sequence"/>
</dbReference>
<reference evidence="4 5" key="1">
    <citation type="submission" date="2019-12" db="EMBL/GenBank/DDBJ databases">
        <title>Whole genome sequencing of endophytic Actinobacterium Micromonospora sp. MPMI6T.</title>
        <authorList>
            <person name="Evv R."/>
            <person name="Podile A.R."/>
        </authorList>
    </citation>
    <scope>NUCLEOTIDE SEQUENCE [LARGE SCALE GENOMIC DNA]</scope>
    <source>
        <strain evidence="4 5">MPMI6</strain>
    </source>
</reference>
<accession>A0ABS3VZL1</accession>
<feature type="region of interest" description="Disordered" evidence="1">
    <location>
        <begin position="1"/>
        <end position="45"/>
    </location>
</feature>
<evidence type="ECO:0000256" key="1">
    <source>
        <dbReference type="SAM" id="MobiDB-lite"/>
    </source>
</evidence>